<organism evidence="4 5">
    <name type="scientific">Methylophilus methylotrophus</name>
    <name type="common">Bacterium W3A1</name>
    <dbReference type="NCBI Taxonomy" id="17"/>
    <lineage>
        <taxon>Bacteria</taxon>
        <taxon>Pseudomonadati</taxon>
        <taxon>Pseudomonadota</taxon>
        <taxon>Betaproteobacteria</taxon>
        <taxon>Nitrosomonadales</taxon>
        <taxon>Methylophilaceae</taxon>
        <taxon>Methylophilus</taxon>
    </lineage>
</organism>
<dbReference type="PANTHER" id="PTHR30093:SF34">
    <property type="entry name" value="PREPILIN PEPTIDASE-DEPENDENT PROTEIN D"/>
    <property type="match status" value="1"/>
</dbReference>
<protein>
    <submittedName>
        <fullName evidence="4">Prepilin-type N-terminal cleavage/methylation domain-containing protein</fullName>
    </submittedName>
</protein>
<dbReference type="SUPFAM" id="SSF54523">
    <property type="entry name" value="Pili subunits"/>
    <property type="match status" value="1"/>
</dbReference>
<dbReference type="STRING" id="1122236.GCA_000378225_01199"/>
<name>A0A5C7WGT1_METME</name>
<comment type="caution">
    <text evidence="4">The sequence shown here is derived from an EMBL/GenBank/DDBJ whole genome shotgun (WGS) entry which is preliminary data.</text>
</comment>
<evidence type="ECO:0000256" key="3">
    <source>
        <dbReference type="SAM" id="Phobius"/>
    </source>
</evidence>
<accession>A0A5C7WGT1</accession>
<evidence type="ECO:0000256" key="2">
    <source>
        <dbReference type="ARBA" id="ARBA00022481"/>
    </source>
</evidence>
<gene>
    <name evidence="4" type="ORF">E6Q51_05785</name>
</gene>
<evidence type="ECO:0000313" key="5">
    <source>
        <dbReference type="Proteomes" id="UP000321374"/>
    </source>
</evidence>
<dbReference type="Gene3D" id="3.30.700.10">
    <property type="entry name" value="Glycoprotein, Type 4 Pilin"/>
    <property type="match status" value="1"/>
</dbReference>
<comment type="similarity">
    <text evidence="1">Belongs to the N-Me-Phe pilin family.</text>
</comment>
<dbReference type="OrthoDB" id="115249at2"/>
<dbReference type="NCBIfam" id="TIGR02532">
    <property type="entry name" value="IV_pilin_GFxxxE"/>
    <property type="match status" value="1"/>
</dbReference>
<evidence type="ECO:0000256" key="1">
    <source>
        <dbReference type="ARBA" id="ARBA00005233"/>
    </source>
</evidence>
<dbReference type="GO" id="GO:0044096">
    <property type="term" value="C:type IV pilus"/>
    <property type="evidence" value="ECO:0007669"/>
    <property type="project" value="TreeGrafter"/>
</dbReference>
<dbReference type="PANTHER" id="PTHR30093">
    <property type="entry name" value="GENERAL SECRETION PATHWAY PROTEIN G"/>
    <property type="match status" value="1"/>
</dbReference>
<keyword evidence="3" id="KW-0812">Transmembrane</keyword>
<dbReference type="InterPro" id="IPR012902">
    <property type="entry name" value="N_methyl_site"/>
</dbReference>
<dbReference type="Proteomes" id="UP000321374">
    <property type="component" value="Unassembled WGS sequence"/>
</dbReference>
<keyword evidence="3" id="KW-1133">Transmembrane helix</keyword>
<feature type="transmembrane region" description="Helical" evidence="3">
    <location>
        <begin position="12"/>
        <end position="32"/>
    </location>
</feature>
<dbReference type="EMBL" id="SSGG01000094">
    <property type="protein sequence ID" value="TXI36309.1"/>
    <property type="molecule type" value="Genomic_DNA"/>
</dbReference>
<dbReference type="InterPro" id="IPR045584">
    <property type="entry name" value="Pilin-like"/>
</dbReference>
<dbReference type="GO" id="GO:0043107">
    <property type="term" value="P:type IV pilus-dependent motility"/>
    <property type="evidence" value="ECO:0007669"/>
    <property type="project" value="TreeGrafter"/>
</dbReference>
<evidence type="ECO:0000313" key="4">
    <source>
        <dbReference type="EMBL" id="TXI36309.1"/>
    </source>
</evidence>
<keyword evidence="2" id="KW-0488">Methylation</keyword>
<dbReference type="PROSITE" id="PS00409">
    <property type="entry name" value="PROKAR_NTER_METHYL"/>
    <property type="match status" value="1"/>
</dbReference>
<keyword evidence="3" id="KW-0472">Membrane</keyword>
<dbReference type="Pfam" id="PF07963">
    <property type="entry name" value="N_methyl"/>
    <property type="match status" value="1"/>
</dbReference>
<proteinExistence type="inferred from homology"/>
<sequence length="108" mass="11193">MKKHVQQGFTLIELMIVVAIIGILASVAIPAYQDYTRDAADNACAVQTKGFTNNYVLAQQTARTLPTSTPGACRAAATISATEISAQAKEPGSKTTTCVLATGVCTSA</sequence>
<dbReference type="RefSeq" id="WP_026295356.1">
    <property type="nucleotide sequence ID" value="NZ_CP033953.1"/>
</dbReference>
<reference evidence="4 5" key="1">
    <citation type="submission" date="2018-09" db="EMBL/GenBank/DDBJ databases">
        <title>Metagenome Assembled Genomes from an Advanced Water Purification Facility.</title>
        <authorList>
            <person name="Stamps B.W."/>
            <person name="Spear J.R."/>
        </authorList>
    </citation>
    <scope>NUCLEOTIDE SEQUENCE [LARGE SCALE GENOMIC DNA]</scope>
    <source>
        <strain evidence="4">Bin_42_2</strain>
    </source>
</reference>
<dbReference type="AlphaFoldDB" id="A0A5C7WGT1"/>